<dbReference type="Gene3D" id="3.30.710.10">
    <property type="entry name" value="Potassium Channel Kv1.1, Chain A"/>
    <property type="match status" value="1"/>
</dbReference>
<dbReference type="SUPFAM" id="SSF54695">
    <property type="entry name" value="POZ domain"/>
    <property type="match status" value="1"/>
</dbReference>
<dbReference type="PANTHER" id="PTHR12603">
    <property type="entry name" value="CCR4-NOT TRANSCRIPTION COMPLEX RELATED"/>
    <property type="match status" value="1"/>
</dbReference>
<evidence type="ECO:0000256" key="2">
    <source>
        <dbReference type="ARBA" id="ARBA00022786"/>
    </source>
</evidence>
<dbReference type="PANTHER" id="PTHR12603:SF0">
    <property type="entry name" value="CCR4-NOT TRANSCRIPTION COMPLEX SUBUNIT 4"/>
    <property type="match status" value="1"/>
</dbReference>
<name>A0A177AVM8_9BILA</name>
<dbReference type="CDD" id="cd18322">
    <property type="entry name" value="BTB_POZ_SKP1"/>
    <property type="match status" value="1"/>
</dbReference>
<dbReference type="InterPro" id="IPR003954">
    <property type="entry name" value="RRM_euk-type"/>
</dbReference>
<organism evidence="6 7">
    <name type="scientific">Intoshia linei</name>
    <dbReference type="NCBI Taxonomy" id="1819745"/>
    <lineage>
        <taxon>Eukaryota</taxon>
        <taxon>Metazoa</taxon>
        <taxon>Spiralia</taxon>
        <taxon>Lophotrochozoa</taxon>
        <taxon>Mesozoa</taxon>
        <taxon>Orthonectida</taxon>
        <taxon>Rhopaluridae</taxon>
        <taxon>Intoshia</taxon>
    </lineage>
</organism>
<dbReference type="GO" id="GO:0006511">
    <property type="term" value="P:ubiquitin-dependent protein catabolic process"/>
    <property type="evidence" value="ECO:0007669"/>
    <property type="project" value="InterPro"/>
</dbReference>
<keyword evidence="6" id="KW-0436">Ligase</keyword>
<feature type="domain" description="RRM" evidence="5">
    <location>
        <begin position="217"/>
        <end position="301"/>
    </location>
</feature>
<dbReference type="InterPro" id="IPR012677">
    <property type="entry name" value="Nucleotide-bd_a/b_plait_sf"/>
</dbReference>
<gene>
    <name evidence="6" type="ORF">A3Q56_06668</name>
</gene>
<evidence type="ECO:0000259" key="5">
    <source>
        <dbReference type="PROSITE" id="PS50102"/>
    </source>
</evidence>
<dbReference type="EMBL" id="LWCA01001276">
    <property type="protein sequence ID" value="OAF65471.1"/>
    <property type="molecule type" value="Genomic_DNA"/>
</dbReference>
<reference evidence="6 7" key="1">
    <citation type="submission" date="2016-04" db="EMBL/GenBank/DDBJ databases">
        <title>The genome of Intoshia linei affirms orthonectids as highly simplified spiralians.</title>
        <authorList>
            <person name="Mikhailov K.V."/>
            <person name="Slusarev G.S."/>
            <person name="Nikitin M.A."/>
            <person name="Logacheva M.D."/>
            <person name="Penin A."/>
            <person name="Aleoshin V."/>
            <person name="Panchin Y.V."/>
        </authorList>
    </citation>
    <scope>NUCLEOTIDE SEQUENCE [LARGE SCALE GENOMIC DNA]</scope>
    <source>
        <strain evidence="6">Intl2013</strain>
        <tissue evidence="6">Whole animal</tissue>
    </source>
</reference>
<dbReference type="SUPFAM" id="SSF81382">
    <property type="entry name" value="Skp1 dimerisation domain-like"/>
    <property type="match status" value="1"/>
</dbReference>
<keyword evidence="7" id="KW-1185">Reference proteome</keyword>
<accession>A0A177AVM8</accession>
<dbReference type="FunFam" id="3.30.710.10:FF:000026">
    <property type="entry name" value="E3 ubiquitin ligase complex SCF subunit"/>
    <property type="match status" value="1"/>
</dbReference>
<dbReference type="SMART" id="SM00512">
    <property type="entry name" value="Skp1"/>
    <property type="match status" value="1"/>
</dbReference>
<evidence type="ECO:0000313" key="6">
    <source>
        <dbReference type="EMBL" id="OAF65471.1"/>
    </source>
</evidence>
<dbReference type="InterPro" id="IPR016072">
    <property type="entry name" value="Skp1_comp_dimer"/>
</dbReference>
<keyword evidence="2" id="KW-0833">Ubl conjugation pathway</keyword>
<dbReference type="InterPro" id="IPR011333">
    <property type="entry name" value="SKP1/BTB/POZ_sf"/>
</dbReference>
<dbReference type="InterPro" id="IPR001232">
    <property type="entry name" value="SKP1-like"/>
</dbReference>
<dbReference type="InterPro" id="IPR039780">
    <property type="entry name" value="Mot2"/>
</dbReference>
<dbReference type="AlphaFoldDB" id="A0A177AVM8"/>
<dbReference type="InterPro" id="IPR000504">
    <property type="entry name" value="RRM_dom"/>
</dbReference>
<evidence type="ECO:0000256" key="1">
    <source>
        <dbReference type="ARBA" id="ARBA00009993"/>
    </source>
</evidence>
<keyword evidence="3 4" id="KW-0694">RNA-binding</keyword>
<dbReference type="SMART" id="SM00361">
    <property type="entry name" value="RRM_1"/>
    <property type="match status" value="1"/>
</dbReference>
<feature type="non-terminal residue" evidence="6">
    <location>
        <position position="316"/>
    </location>
</feature>
<dbReference type="SUPFAM" id="SSF54928">
    <property type="entry name" value="RNA-binding domain, RBD"/>
    <property type="match status" value="1"/>
</dbReference>
<dbReference type="GO" id="GO:0016567">
    <property type="term" value="P:protein ubiquitination"/>
    <property type="evidence" value="ECO:0007669"/>
    <property type="project" value="TreeGrafter"/>
</dbReference>
<dbReference type="GO" id="GO:0004842">
    <property type="term" value="F:ubiquitin-protein transferase activity"/>
    <property type="evidence" value="ECO:0007669"/>
    <property type="project" value="InterPro"/>
</dbReference>
<evidence type="ECO:0000313" key="7">
    <source>
        <dbReference type="Proteomes" id="UP000078046"/>
    </source>
</evidence>
<comment type="caution">
    <text evidence="6">The sequence shown here is derived from an EMBL/GenBank/DDBJ whole genome shotgun (WGS) entry which is preliminary data.</text>
</comment>
<dbReference type="Gene3D" id="3.30.70.330">
    <property type="match status" value="1"/>
</dbReference>
<dbReference type="GO" id="GO:0003723">
    <property type="term" value="F:RNA binding"/>
    <property type="evidence" value="ECO:0007669"/>
    <property type="project" value="UniProtKB-UniRule"/>
</dbReference>
<dbReference type="Pfam" id="PF03931">
    <property type="entry name" value="Skp1_POZ"/>
    <property type="match status" value="1"/>
</dbReference>
<dbReference type="PROSITE" id="PS50102">
    <property type="entry name" value="RRM"/>
    <property type="match status" value="1"/>
</dbReference>
<dbReference type="InterPro" id="IPR016073">
    <property type="entry name" value="Skp1_comp_POZ"/>
</dbReference>
<dbReference type="InterPro" id="IPR034261">
    <property type="entry name" value="CNOT4_RRM"/>
</dbReference>
<comment type="similarity">
    <text evidence="1">Belongs to the SKP1 family.</text>
</comment>
<dbReference type="OrthoDB" id="2342932at2759"/>
<protein>
    <submittedName>
        <fullName evidence="6">E3 ubiquitin ligase complex SCF subunit sconC</fullName>
    </submittedName>
</protein>
<dbReference type="GO" id="GO:0016874">
    <property type="term" value="F:ligase activity"/>
    <property type="evidence" value="ECO:0007669"/>
    <property type="project" value="UniProtKB-KW"/>
</dbReference>
<proteinExistence type="inferred from homology"/>
<sequence length="316" mass="35902">MRKVILQSMDGDQFTVDLDVACQSGMIKLMFDAENDGIEQGNESEPIPLPKVSGSTLKKIIQWCEYHRHDENVTTTSEIGNRIPKEEVITSWEHEYFKLDQGTMFEIIIAANYLDIKRLLDVSCMVIANMIKGRTPEEIRKHFNIKNDLTEAEEDMKHFEATKINEGSSGSTVSSRVLTEEDLTRIKTYRKQKDLHRVYKAAESRKHLANIRVVQKNLIFVVGLSQRLANESVLMGEKFLGQFGHIHKVAINHSTLYAGTMGPSASAYVTYVDSVSALRAIKCLNKVFIDDREIKASLGTTKYCSSYLRWVKCSKK</sequence>
<dbReference type="GO" id="GO:0030014">
    <property type="term" value="C:CCR4-NOT complex"/>
    <property type="evidence" value="ECO:0007669"/>
    <property type="project" value="InterPro"/>
</dbReference>
<dbReference type="InterPro" id="IPR035979">
    <property type="entry name" value="RBD_domain_sf"/>
</dbReference>
<dbReference type="InterPro" id="IPR036296">
    <property type="entry name" value="SKP1-like_dim_sf"/>
</dbReference>
<evidence type="ECO:0000256" key="4">
    <source>
        <dbReference type="PROSITE-ProRule" id="PRU00176"/>
    </source>
</evidence>
<dbReference type="Pfam" id="PF01466">
    <property type="entry name" value="Skp1"/>
    <property type="match status" value="1"/>
</dbReference>
<evidence type="ECO:0000256" key="3">
    <source>
        <dbReference type="ARBA" id="ARBA00022884"/>
    </source>
</evidence>
<dbReference type="CDD" id="cd12438">
    <property type="entry name" value="RRM_CNOT4"/>
    <property type="match status" value="1"/>
</dbReference>
<dbReference type="Pfam" id="PF00076">
    <property type="entry name" value="RRM_1"/>
    <property type="match status" value="1"/>
</dbReference>
<dbReference type="Proteomes" id="UP000078046">
    <property type="component" value="Unassembled WGS sequence"/>
</dbReference>